<dbReference type="Pfam" id="PF13236">
    <property type="entry name" value="CLU"/>
    <property type="match status" value="2"/>
</dbReference>
<protein>
    <recommendedName>
        <fullName evidence="3">Clu domain-containing protein</fullName>
    </recommendedName>
</protein>
<dbReference type="AlphaFoldDB" id="A0A0K9Q5J4"/>
<proteinExistence type="predicted"/>
<feature type="region of interest" description="Disordered" evidence="2">
    <location>
        <begin position="201"/>
        <end position="220"/>
    </location>
</feature>
<evidence type="ECO:0000313" key="5">
    <source>
        <dbReference type="Proteomes" id="UP000036987"/>
    </source>
</evidence>
<dbReference type="Proteomes" id="UP000036987">
    <property type="component" value="Unassembled WGS sequence"/>
</dbReference>
<feature type="compositionally biased region" description="Basic and acidic residues" evidence="2">
    <location>
        <begin position="523"/>
        <end position="535"/>
    </location>
</feature>
<comment type="caution">
    <text evidence="4">The sequence shown here is derived from an EMBL/GenBank/DDBJ whole genome shotgun (WGS) entry which is preliminary data.</text>
</comment>
<dbReference type="EMBL" id="LFYR01000025">
    <property type="protein sequence ID" value="KMZ76459.1"/>
    <property type="molecule type" value="Genomic_DNA"/>
</dbReference>
<feature type="compositionally biased region" description="Polar residues" evidence="2">
    <location>
        <begin position="510"/>
        <end position="522"/>
    </location>
</feature>
<feature type="region of interest" description="Disordered" evidence="2">
    <location>
        <begin position="1"/>
        <end position="67"/>
    </location>
</feature>
<dbReference type="PANTHER" id="PTHR12601:SF6">
    <property type="entry name" value="CLUSTERED MITOCHONDRIA PROTEIN HOMOLOG"/>
    <property type="match status" value="1"/>
</dbReference>
<dbReference type="PROSITE" id="PS51823">
    <property type="entry name" value="CLU"/>
    <property type="match status" value="1"/>
</dbReference>
<dbReference type="OrthoDB" id="1414216at2759"/>
<organism evidence="4 5">
    <name type="scientific">Zostera marina</name>
    <name type="common">Eelgrass</name>
    <dbReference type="NCBI Taxonomy" id="29655"/>
    <lineage>
        <taxon>Eukaryota</taxon>
        <taxon>Viridiplantae</taxon>
        <taxon>Streptophyta</taxon>
        <taxon>Embryophyta</taxon>
        <taxon>Tracheophyta</taxon>
        <taxon>Spermatophyta</taxon>
        <taxon>Magnoliopsida</taxon>
        <taxon>Liliopsida</taxon>
        <taxon>Zosteraceae</taxon>
        <taxon>Zostera</taxon>
    </lineage>
</organism>
<dbReference type="Gene3D" id="3.30.2280.10">
    <property type="entry name" value="Hypothetical protein (hspc210)"/>
    <property type="match status" value="1"/>
</dbReference>
<dbReference type="InterPro" id="IPR028275">
    <property type="entry name" value="CLU_N"/>
</dbReference>
<dbReference type="OMA" id="IAWNESF"/>
<dbReference type="PANTHER" id="PTHR12601">
    <property type="entry name" value="EUKARYOTIC TRANSLATION INITIATION FACTOR 3 SUBUNIT EIF-3"/>
    <property type="match status" value="1"/>
</dbReference>
<name>A0A0K9Q5J4_ZOSMR</name>
<feature type="region of interest" description="Disordered" evidence="2">
    <location>
        <begin position="707"/>
        <end position="738"/>
    </location>
</feature>
<dbReference type="SUPFAM" id="SSF103107">
    <property type="entry name" value="Hypothetical protein c14orf129, hspc210"/>
    <property type="match status" value="1"/>
</dbReference>
<dbReference type="Pfam" id="PF15044">
    <property type="entry name" value="CLU_N"/>
    <property type="match status" value="1"/>
</dbReference>
<dbReference type="GO" id="GO:0005737">
    <property type="term" value="C:cytoplasm"/>
    <property type="evidence" value="ECO:0000318"/>
    <property type="project" value="GO_Central"/>
</dbReference>
<sequence>MAGKSNKSKNKVKASNSTTPDIPIHEPKTADTLITSKDETPDASAPSSSSVDNLSATKPADPSLVSNNLVGENAKSVEETQPPNRNQAESELRLYPVSVKSQTGEKLELQLSPGDSVMDVRQFLLDAPETCFFTCYDMILHTKDDGALHHLEDYNEISEIADITTGGCSIEMVPSMYDDRSIRSHIRRTRDLLSLSNHQPSLSTSFGLQHEATQKTDAGKTEAPELEEIGFMDDVSGSVCNLFPELPNDIVCIQSLVFSSFNPPPSYRRLVGDLIYIDVVTLEGTKLCITGRTKSFYVNSSTGNLLDPRPSKMNSEATTLIGLLQKLSPKFKIRFHEILERKALSHPFENVQSLLPPNLWTGVYPVPDHKRDAARAEDAFSLSYGTELIGMQRDWNEELQSCREFPHLTPQERILRDRALYKVTCDFVDAAISGAVGVINRCIQPINPTDPECFHMYVHNNIFFSFAVDADIGQITKEQSSSSKQKLWKDPRVLCNFQISEEASVNVLNGNGHSRSVSTNSNKPKDDSEITSDAHSEAQFVDSEQATYASANNDLKGTKAYQEADISGLYNLAMAIIDYRGHRVVAQSIIPGILQGDKSDSLLYGSVDNGKKIAWNESFHSKVLEAAKHLHIKEHTVLDGAGKSVKLAAPVECKGIVGSDNRHYILDLMRATPRDVNFNGPNSRFCVLRPELITSFCQTEAETMSKRASNGAVDAPAESVIPTSEDIGSLETSEKNPKSSVIITEKSSSTICENTSEEILLNPNVFTEFKIAGTEEDLSETKRKVKKTTETGLPDFFQLNT</sequence>
<dbReference type="InterPro" id="IPR025697">
    <property type="entry name" value="CLU_dom"/>
</dbReference>
<evidence type="ECO:0000313" key="4">
    <source>
        <dbReference type="EMBL" id="KMZ76459.1"/>
    </source>
</evidence>
<feature type="region of interest" description="Disordered" evidence="2">
    <location>
        <begin position="510"/>
        <end position="535"/>
    </location>
</feature>
<evidence type="ECO:0000256" key="1">
    <source>
        <dbReference type="ARBA" id="ARBA00022490"/>
    </source>
</evidence>
<evidence type="ECO:0000256" key="2">
    <source>
        <dbReference type="SAM" id="MobiDB-lite"/>
    </source>
</evidence>
<evidence type="ECO:0000259" key="3">
    <source>
        <dbReference type="PROSITE" id="PS51823"/>
    </source>
</evidence>
<gene>
    <name evidence="4" type="ORF">ZOSMA_101G00430</name>
</gene>
<dbReference type="InterPro" id="IPR027523">
    <property type="entry name" value="CLU_prot"/>
</dbReference>
<dbReference type="InterPro" id="IPR023231">
    <property type="entry name" value="GSKIP_dom_sf"/>
</dbReference>
<reference evidence="5" key="1">
    <citation type="journal article" date="2016" name="Nature">
        <title>The genome of the seagrass Zostera marina reveals angiosperm adaptation to the sea.</title>
        <authorList>
            <person name="Olsen J.L."/>
            <person name="Rouze P."/>
            <person name="Verhelst B."/>
            <person name="Lin Y.-C."/>
            <person name="Bayer T."/>
            <person name="Collen J."/>
            <person name="Dattolo E."/>
            <person name="De Paoli E."/>
            <person name="Dittami S."/>
            <person name="Maumus F."/>
            <person name="Michel G."/>
            <person name="Kersting A."/>
            <person name="Lauritano C."/>
            <person name="Lohaus R."/>
            <person name="Toepel M."/>
            <person name="Tonon T."/>
            <person name="Vanneste K."/>
            <person name="Amirebrahimi M."/>
            <person name="Brakel J."/>
            <person name="Bostroem C."/>
            <person name="Chovatia M."/>
            <person name="Grimwood J."/>
            <person name="Jenkins J.W."/>
            <person name="Jueterbock A."/>
            <person name="Mraz A."/>
            <person name="Stam W.T."/>
            <person name="Tice H."/>
            <person name="Bornberg-Bauer E."/>
            <person name="Green P.J."/>
            <person name="Pearson G.A."/>
            <person name="Procaccini G."/>
            <person name="Duarte C.M."/>
            <person name="Schmutz J."/>
            <person name="Reusch T.B.H."/>
            <person name="Van de Peer Y."/>
        </authorList>
    </citation>
    <scope>NUCLEOTIDE SEQUENCE [LARGE SCALE GENOMIC DNA]</scope>
    <source>
        <strain evidence="5">cv. Finnish</strain>
    </source>
</reference>
<accession>A0A0K9Q5J4</accession>
<dbReference type="FunFam" id="3.30.2280.10:FF:000002">
    <property type="entry name" value="Clustered mitochondria protein homolog"/>
    <property type="match status" value="1"/>
</dbReference>
<keyword evidence="5" id="KW-1185">Reference proteome</keyword>
<feature type="compositionally biased region" description="Basic residues" evidence="2">
    <location>
        <begin position="1"/>
        <end position="12"/>
    </location>
</feature>
<feature type="domain" description="Clu" evidence="3">
    <location>
        <begin position="367"/>
        <end position="679"/>
    </location>
</feature>
<feature type="compositionally biased region" description="Low complexity" evidence="2">
    <location>
        <begin position="42"/>
        <end position="52"/>
    </location>
</feature>
<keyword evidence="1" id="KW-0963">Cytoplasm</keyword>